<comment type="caution">
    <text evidence="2">The sequence shown here is derived from an EMBL/GenBank/DDBJ whole genome shotgun (WGS) entry which is preliminary data.</text>
</comment>
<dbReference type="RefSeq" id="WP_303912700.1">
    <property type="nucleotide sequence ID" value="NZ_DYXM01000157.1"/>
</dbReference>
<dbReference type="AlphaFoldDB" id="A0A921F527"/>
<feature type="transmembrane region" description="Helical" evidence="1">
    <location>
        <begin position="83"/>
        <end position="104"/>
    </location>
</feature>
<dbReference type="Proteomes" id="UP000776650">
    <property type="component" value="Unassembled WGS sequence"/>
</dbReference>
<dbReference type="InterPro" id="IPR050583">
    <property type="entry name" value="Mycobacterial_A85_antigen"/>
</dbReference>
<keyword evidence="1" id="KW-0812">Transmembrane</keyword>
<dbReference type="InterPro" id="IPR000801">
    <property type="entry name" value="Esterase-like"/>
</dbReference>
<dbReference type="Gene3D" id="3.40.50.1820">
    <property type="entry name" value="alpha/beta hydrolase"/>
    <property type="match status" value="1"/>
</dbReference>
<dbReference type="PANTHER" id="PTHR48098:SF1">
    <property type="entry name" value="DIACYLGLYCEROL ACYLTRANSFERASE_MYCOLYLTRANSFERASE AG85A"/>
    <property type="match status" value="1"/>
</dbReference>
<feature type="transmembrane region" description="Helical" evidence="1">
    <location>
        <begin position="51"/>
        <end position="71"/>
    </location>
</feature>
<evidence type="ECO:0000313" key="3">
    <source>
        <dbReference type="Proteomes" id="UP000776650"/>
    </source>
</evidence>
<sequence>MTWIDHLLTAVSLDGAVPAGVAGIAMIIAALALVALATFAHSPARPRRGLLRALAAVTIGAVLTMIARIVVEDVWKPYPDVLPLATWAVIGCGVAGIALAVAAVGRRGARTRKKMALRSLGAVVCGVILVIGSAALVNVQFAAYPNAGALFGVDGFDTEDPATALAPRDKTVAAGPGETIAQALPADWSTPSGERPTEGVVTDVAIPGALSHFPARTAKVYLPPAYFAEPRPELPVVVAMAGEPGSPEDWTTSLQMPQVMNSFAADNNGIAPIVVVADPIADRLGNTLCVDSPRGNADTYLSQDVPNWIDKNLQASTDHSQWAVAGYSFGGTCAVQLALAHPELYPNFLAMSPQQEPTIGTRA</sequence>
<dbReference type="PANTHER" id="PTHR48098">
    <property type="entry name" value="ENTEROCHELIN ESTERASE-RELATED"/>
    <property type="match status" value="1"/>
</dbReference>
<organism evidence="2 3">
    <name type="scientific">Dietzia timorensis</name>
    <dbReference type="NCBI Taxonomy" id="499555"/>
    <lineage>
        <taxon>Bacteria</taxon>
        <taxon>Bacillati</taxon>
        <taxon>Actinomycetota</taxon>
        <taxon>Actinomycetes</taxon>
        <taxon>Mycobacteriales</taxon>
        <taxon>Dietziaceae</taxon>
        <taxon>Dietzia</taxon>
    </lineage>
</organism>
<proteinExistence type="predicted"/>
<protein>
    <submittedName>
        <fullName evidence="2">Esterase family protein</fullName>
    </submittedName>
</protein>
<feature type="transmembrane region" description="Helical" evidence="1">
    <location>
        <begin position="20"/>
        <end position="39"/>
    </location>
</feature>
<evidence type="ECO:0000256" key="1">
    <source>
        <dbReference type="SAM" id="Phobius"/>
    </source>
</evidence>
<feature type="transmembrane region" description="Helical" evidence="1">
    <location>
        <begin position="116"/>
        <end position="137"/>
    </location>
</feature>
<dbReference type="EMBL" id="DYXM01000157">
    <property type="protein sequence ID" value="HJE91018.1"/>
    <property type="molecule type" value="Genomic_DNA"/>
</dbReference>
<reference evidence="2" key="1">
    <citation type="journal article" date="2021" name="PeerJ">
        <title>Extensive microbial diversity within the chicken gut microbiome revealed by metagenomics and culture.</title>
        <authorList>
            <person name="Gilroy R."/>
            <person name="Ravi A."/>
            <person name="Getino M."/>
            <person name="Pursley I."/>
            <person name="Horton D.L."/>
            <person name="Alikhan N.F."/>
            <person name="Baker D."/>
            <person name="Gharbi K."/>
            <person name="Hall N."/>
            <person name="Watson M."/>
            <person name="Adriaenssens E.M."/>
            <person name="Foster-Nyarko E."/>
            <person name="Jarju S."/>
            <person name="Secka A."/>
            <person name="Antonio M."/>
            <person name="Oren A."/>
            <person name="Chaudhuri R.R."/>
            <person name="La Ragione R."/>
            <person name="Hildebrand F."/>
            <person name="Pallen M.J."/>
        </authorList>
    </citation>
    <scope>NUCLEOTIDE SEQUENCE</scope>
    <source>
        <strain evidence="2">ChiGjej1B1-18357</strain>
    </source>
</reference>
<keyword evidence="1" id="KW-1133">Transmembrane helix</keyword>
<name>A0A921F527_9ACTN</name>
<dbReference type="InterPro" id="IPR029058">
    <property type="entry name" value="AB_hydrolase_fold"/>
</dbReference>
<feature type="non-terminal residue" evidence="2">
    <location>
        <position position="363"/>
    </location>
</feature>
<gene>
    <name evidence="2" type="ORF">K8V11_08430</name>
</gene>
<reference evidence="2" key="2">
    <citation type="submission" date="2021-09" db="EMBL/GenBank/DDBJ databases">
        <authorList>
            <person name="Gilroy R."/>
        </authorList>
    </citation>
    <scope>NUCLEOTIDE SEQUENCE</scope>
    <source>
        <strain evidence="2">ChiGjej1B1-18357</strain>
    </source>
</reference>
<dbReference type="SUPFAM" id="SSF53474">
    <property type="entry name" value="alpha/beta-Hydrolases"/>
    <property type="match status" value="1"/>
</dbReference>
<accession>A0A921F527</accession>
<dbReference type="GO" id="GO:0016747">
    <property type="term" value="F:acyltransferase activity, transferring groups other than amino-acyl groups"/>
    <property type="evidence" value="ECO:0007669"/>
    <property type="project" value="TreeGrafter"/>
</dbReference>
<keyword evidence="1" id="KW-0472">Membrane</keyword>
<dbReference type="Pfam" id="PF00756">
    <property type="entry name" value="Esterase"/>
    <property type="match status" value="1"/>
</dbReference>
<evidence type="ECO:0000313" key="2">
    <source>
        <dbReference type="EMBL" id="HJE91018.1"/>
    </source>
</evidence>